<dbReference type="InterPro" id="IPR011856">
    <property type="entry name" value="tRNA_endonuc-like_dom_sf"/>
</dbReference>
<accession>G0VSC9</accession>
<dbReference type="HOGENOM" id="CLU_1229478_0_0_9"/>
<dbReference type="eggNOG" id="COG1591">
    <property type="taxonomic scope" value="Bacteria"/>
</dbReference>
<dbReference type="GeneID" id="97492496"/>
<dbReference type="EMBL" id="HE576794">
    <property type="protein sequence ID" value="CCC74169.1"/>
    <property type="molecule type" value="Genomic_DNA"/>
</dbReference>
<keyword evidence="3" id="KW-1185">Reference proteome</keyword>
<evidence type="ECO:0000313" key="3">
    <source>
        <dbReference type="Proteomes" id="UP000010111"/>
    </source>
</evidence>
<dbReference type="GO" id="GO:0003676">
    <property type="term" value="F:nucleic acid binding"/>
    <property type="evidence" value="ECO:0007669"/>
    <property type="project" value="InterPro"/>
</dbReference>
<dbReference type="Gene3D" id="3.40.1350.10">
    <property type="match status" value="1"/>
</dbReference>
<dbReference type="Proteomes" id="UP000010111">
    <property type="component" value="Chromosome"/>
</dbReference>
<feature type="region of interest" description="Disordered" evidence="1">
    <location>
        <begin position="45"/>
        <end position="86"/>
    </location>
</feature>
<proteinExistence type="predicted"/>
<dbReference type="STRING" id="1064535.MELS_1951"/>
<sequence length="230" mass="27113">MKKLKNWQKSSPKLLKMNCEVRDNCLKKYDCDWCRDYEEYTPVDRSIKSPRQLAKKEEKKKKKKVKKLSDASKRGKANRRNGRKAERDIENLLKDMGLDAQRTPMSGALKAAHLIPQLKDHMSGDIRIQFKGKELIVECKRNIRSDRWYRLSATGIVHIDGFCYVLRKDLFEYLVNGLLDGKVHDVPDSRFKLLHKYFDQDNSDMVVVTRPYYEPLFFLKEDTYKLFGGK</sequence>
<reference evidence="2 3" key="1">
    <citation type="journal article" date="2011" name="J. Bacteriol.">
        <title>Genome Sequence of the Ruminal Bacterium Megasphaera elsdenii.</title>
        <authorList>
            <person name="Marx H."/>
            <person name="Graf A.B."/>
            <person name="Tatto N."/>
            <person name="Thallinger G.G."/>
            <person name="Mattanovich D."/>
            <person name="Sauer M."/>
        </authorList>
    </citation>
    <scope>NUCLEOTIDE SEQUENCE [LARGE SCALE GENOMIC DNA]</scope>
    <source>
        <strain evidence="2 3">DSM 20460</strain>
    </source>
</reference>
<dbReference type="RefSeq" id="WP_014016892.1">
    <property type="nucleotide sequence ID" value="NC_015873.1"/>
</dbReference>
<name>G0VSC9_MEGEL</name>
<dbReference type="AlphaFoldDB" id="G0VSC9"/>
<organism evidence="2 3">
    <name type="scientific">Megasphaera elsdenii DSM 20460</name>
    <dbReference type="NCBI Taxonomy" id="1064535"/>
    <lineage>
        <taxon>Bacteria</taxon>
        <taxon>Bacillati</taxon>
        <taxon>Bacillota</taxon>
        <taxon>Negativicutes</taxon>
        <taxon>Veillonellales</taxon>
        <taxon>Veillonellaceae</taxon>
        <taxon>Megasphaera</taxon>
    </lineage>
</organism>
<dbReference type="KEGG" id="med:MELS_1951"/>
<protein>
    <submittedName>
        <fullName evidence="2">Uncharacterized protein</fullName>
    </submittedName>
</protein>
<gene>
    <name evidence="2" type="ORF">MELS_1951</name>
</gene>
<evidence type="ECO:0000256" key="1">
    <source>
        <dbReference type="SAM" id="MobiDB-lite"/>
    </source>
</evidence>
<evidence type="ECO:0000313" key="2">
    <source>
        <dbReference type="EMBL" id="CCC74169.1"/>
    </source>
</evidence>